<dbReference type="Proteomes" id="UP000647235">
    <property type="component" value="Unassembled WGS sequence"/>
</dbReference>
<feature type="transmembrane region" description="Helical" evidence="2">
    <location>
        <begin position="128"/>
        <end position="146"/>
    </location>
</feature>
<dbReference type="RefSeq" id="WP_186855372.1">
    <property type="nucleotide sequence ID" value="NZ_JACOOY010000003.1"/>
</dbReference>
<keyword evidence="2" id="KW-0812">Transmembrane</keyword>
<evidence type="ECO:0000256" key="2">
    <source>
        <dbReference type="SAM" id="Phobius"/>
    </source>
</evidence>
<accession>A0ABR7EUJ0</accession>
<comment type="caution">
    <text evidence="3">The sequence shown here is derived from an EMBL/GenBank/DDBJ whole genome shotgun (WGS) entry which is preliminary data.</text>
</comment>
<organism evidence="3 4">
    <name type="scientific">Dorea hominis</name>
    <dbReference type="NCBI Taxonomy" id="2763040"/>
    <lineage>
        <taxon>Bacteria</taxon>
        <taxon>Bacillati</taxon>
        <taxon>Bacillota</taxon>
        <taxon>Clostridia</taxon>
        <taxon>Lachnospirales</taxon>
        <taxon>Lachnospiraceae</taxon>
        <taxon>Dorea</taxon>
    </lineage>
</organism>
<gene>
    <name evidence="3" type="ORF">H8S07_02785</name>
</gene>
<feature type="transmembrane region" description="Helical" evidence="2">
    <location>
        <begin position="12"/>
        <end position="33"/>
    </location>
</feature>
<evidence type="ECO:0000313" key="3">
    <source>
        <dbReference type="EMBL" id="MBC5664215.1"/>
    </source>
</evidence>
<protein>
    <submittedName>
        <fullName evidence="3">Uncharacterized protein</fullName>
    </submittedName>
</protein>
<dbReference type="EMBL" id="JACOOY010000003">
    <property type="protein sequence ID" value="MBC5664215.1"/>
    <property type="molecule type" value="Genomic_DNA"/>
</dbReference>
<name>A0ABR7EUJ0_9FIRM</name>
<keyword evidence="4" id="KW-1185">Reference proteome</keyword>
<evidence type="ECO:0000313" key="4">
    <source>
        <dbReference type="Proteomes" id="UP000647235"/>
    </source>
</evidence>
<feature type="transmembrane region" description="Helical" evidence="2">
    <location>
        <begin position="98"/>
        <end position="116"/>
    </location>
</feature>
<evidence type="ECO:0000256" key="1">
    <source>
        <dbReference type="SAM" id="MobiDB-lite"/>
    </source>
</evidence>
<feature type="region of interest" description="Disordered" evidence="1">
    <location>
        <begin position="262"/>
        <end position="295"/>
    </location>
</feature>
<sequence>MLKMIVEKQVLLIIAGVFMALGIGSKCVVDATLRKLVYGAGNMNKSTHPFIRLVRAKFEHACMISEKVENVGVFVDKYLYEYRVLGIRLHTLRRMERISAVLCICCGVTGAGLQYVQDGGMTDVVLKTGAIGIGAGIFVFLFHLTTDEKYKLQVARNYMVDYLENICLHRYEKAYRKEKEESQKMKEKVVAASVDVSMSKNMAVNGESSVVGVDMSAEKNVGTCTDMMMEKAGTTGTETFANKYPENENIVAANATVTPIRKELSKGDSSEESILRQKEEKEEKKEEKEEKKSVDKDVLIRQILEEFMA</sequence>
<keyword evidence="2" id="KW-0472">Membrane</keyword>
<proteinExistence type="predicted"/>
<reference evidence="3 4" key="1">
    <citation type="submission" date="2020-08" db="EMBL/GenBank/DDBJ databases">
        <title>Genome public.</title>
        <authorList>
            <person name="Liu C."/>
            <person name="Sun Q."/>
        </authorList>
    </citation>
    <scope>NUCLEOTIDE SEQUENCE [LARGE SCALE GENOMIC DNA]</scope>
    <source>
        <strain evidence="3 4">NSJ-36</strain>
    </source>
</reference>
<keyword evidence="2" id="KW-1133">Transmembrane helix</keyword>